<gene>
    <name evidence="2" type="ORF">PoB_003413600</name>
</gene>
<reference evidence="2 3" key="1">
    <citation type="journal article" date="2021" name="Elife">
        <title>Chloroplast acquisition without the gene transfer in kleptoplastic sea slugs, Plakobranchus ocellatus.</title>
        <authorList>
            <person name="Maeda T."/>
            <person name="Takahashi S."/>
            <person name="Yoshida T."/>
            <person name="Shimamura S."/>
            <person name="Takaki Y."/>
            <person name="Nagai Y."/>
            <person name="Toyoda A."/>
            <person name="Suzuki Y."/>
            <person name="Arimoto A."/>
            <person name="Ishii H."/>
            <person name="Satoh N."/>
            <person name="Nishiyama T."/>
            <person name="Hasebe M."/>
            <person name="Maruyama T."/>
            <person name="Minagawa J."/>
            <person name="Obokata J."/>
            <person name="Shigenobu S."/>
        </authorList>
    </citation>
    <scope>NUCLEOTIDE SEQUENCE [LARGE SCALE GENOMIC DNA]</scope>
</reference>
<feature type="region of interest" description="Disordered" evidence="1">
    <location>
        <begin position="58"/>
        <end position="127"/>
    </location>
</feature>
<protein>
    <submittedName>
        <fullName evidence="2">Uncharacterized protein</fullName>
    </submittedName>
</protein>
<dbReference type="EMBL" id="BLXT01003903">
    <property type="protein sequence ID" value="GFO07631.1"/>
    <property type="molecule type" value="Genomic_DNA"/>
</dbReference>
<keyword evidence="3" id="KW-1185">Reference proteome</keyword>
<evidence type="ECO:0000313" key="3">
    <source>
        <dbReference type="Proteomes" id="UP000735302"/>
    </source>
</evidence>
<dbReference type="Proteomes" id="UP000735302">
    <property type="component" value="Unassembled WGS sequence"/>
</dbReference>
<accession>A0AAV4A8V8</accession>
<comment type="caution">
    <text evidence="2">The sequence shown here is derived from an EMBL/GenBank/DDBJ whole genome shotgun (WGS) entry which is preliminary data.</text>
</comment>
<name>A0AAV4A8V8_9GAST</name>
<evidence type="ECO:0000313" key="2">
    <source>
        <dbReference type="EMBL" id="GFO07631.1"/>
    </source>
</evidence>
<organism evidence="2 3">
    <name type="scientific">Plakobranchus ocellatus</name>
    <dbReference type="NCBI Taxonomy" id="259542"/>
    <lineage>
        <taxon>Eukaryota</taxon>
        <taxon>Metazoa</taxon>
        <taxon>Spiralia</taxon>
        <taxon>Lophotrochozoa</taxon>
        <taxon>Mollusca</taxon>
        <taxon>Gastropoda</taxon>
        <taxon>Heterobranchia</taxon>
        <taxon>Euthyneura</taxon>
        <taxon>Panpulmonata</taxon>
        <taxon>Sacoglossa</taxon>
        <taxon>Placobranchoidea</taxon>
        <taxon>Plakobranchidae</taxon>
        <taxon>Plakobranchus</taxon>
    </lineage>
</organism>
<dbReference type="AlphaFoldDB" id="A0AAV4A8V8"/>
<sequence length="127" mass="13805">MLVSGFWLPISGQGIDNGLELAARNRKSSPDFRVGVLEIAPHSPLNVEETHDSIQFHSAAMPWKCSDPPSPSRPPAEGARSPENRRTKGGNPVKRMTAHAPVTSRTQKGREPKPTIVKAIKSTYSTP</sequence>
<evidence type="ECO:0000256" key="1">
    <source>
        <dbReference type="SAM" id="MobiDB-lite"/>
    </source>
</evidence>
<proteinExistence type="predicted"/>